<comment type="caution">
    <text evidence="2">The sequence shown here is derived from an EMBL/GenBank/DDBJ whole genome shotgun (WGS) entry which is preliminary data.</text>
</comment>
<dbReference type="InterPro" id="IPR024775">
    <property type="entry name" value="DinB-like"/>
</dbReference>
<dbReference type="EMBL" id="JAEEGC010000131">
    <property type="protein sequence ID" value="MBV7275635.1"/>
    <property type="molecule type" value="Genomic_DNA"/>
</dbReference>
<evidence type="ECO:0000313" key="2">
    <source>
        <dbReference type="EMBL" id="MBV7275635.1"/>
    </source>
</evidence>
<name>A0A949U1H2_9CLOT</name>
<dbReference type="AlphaFoldDB" id="A0A949U1H2"/>
<accession>A0A949U1H2</accession>
<protein>
    <submittedName>
        <fullName evidence="2">DinB family protein</fullName>
    </submittedName>
</protein>
<dbReference type="Pfam" id="PF12867">
    <property type="entry name" value="DinB_2"/>
    <property type="match status" value="1"/>
</dbReference>
<keyword evidence="3" id="KW-1185">Reference proteome</keyword>
<gene>
    <name evidence="2" type="ORF">I6U48_22305</name>
</gene>
<dbReference type="RefSeq" id="WP_218322687.1">
    <property type="nucleotide sequence ID" value="NZ_JAEEGC010000131.1"/>
</dbReference>
<evidence type="ECO:0000259" key="1">
    <source>
        <dbReference type="Pfam" id="PF12867"/>
    </source>
</evidence>
<dbReference type="Proteomes" id="UP000694308">
    <property type="component" value="Unassembled WGS sequence"/>
</dbReference>
<reference evidence="2" key="1">
    <citation type="submission" date="2020-12" db="EMBL/GenBank/DDBJ databases">
        <title>Clostridium thailandense sp. nov., a novel acetogenic bacterium isolated from peat land soil in Thailand.</title>
        <authorList>
            <person name="Chaikitkaew S."/>
            <person name="Birkeland N.K."/>
        </authorList>
    </citation>
    <scope>NUCLEOTIDE SEQUENCE</scope>
    <source>
        <strain evidence="2">PL3</strain>
    </source>
</reference>
<evidence type="ECO:0000313" key="3">
    <source>
        <dbReference type="Proteomes" id="UP000694308"/>
    </source>
</evidence>
<sequence length="231" mass="27080">MKYFGEGLSEKHKELSKIIRNKDKISQAKLLFLDIHANLHLSETEGTIQNEVDNLIRDLKENEYAIMPKTKDETIAWVIWHIARIEDLTMNMLVAEKNQLFNEEWKSRMNISITDTGNTLTDDEIMYFSHSINIKEMLCYWNAVGESTKEIINNLQAEDMKRKVLTIDLERILDSGGVTKQKDSIWLLDFWGKKDVAGILLMPPTRHVIMHLNDCCKWKEHIRADKKIYRC</sequence>
<organism evidence="2 3">
    <name type="scientific">Clostridium thailandense</name>
    <dbReference type="NCBI Taxonomy" id="2794346"/>
    <lineage>
        <taxon>Bacteria</taxon>
        <taxon>Bacillati</taxon>
        <taxon>Bacillota</taxon>
        <taxon>Clostridia</taxon>
        <taxon>Eubacteriales</taxon>
        <taxon>Clostridiaceae</taxon>
        <taxon>Clostridium</taxon>
    </lineage>
</organism>
<feature type="domain" description="DinB-like" evidence="1">
    <location>
        <begin position="49"/>
        <end position="166"/>
    </location>
</feature>
<proteinExistence type="predicted"/>